<evidence type="ECO:0000256" key="1">
    <source>
        <dbReference type="SAM" id="MobiDB-lite"/>
    </source>
</evidence>
<accession>A0A1I7ZDD1</accession>
<feature type="region of interest" description="Disordered" evidence="1">
    <location>
        <begin position="26"/>
        <end position="110"/>
    </location>
</feature>
<reference evidence="3" key="1">
    <citation type="submission" date="2016-11" db="UniProtKB">
        <authorList>
            <consortium name="WormBaseParasite"/>
        </authorList>
    </citation>
    <scope>IDENTIFICATION</scope>
</reference>
<feature type="compositionally biased region" description="Basic and acidic residues" evidence="1">
    <location>
        <begin position="96"/>
        <end position="107"/>
    </location>
</feature>
<dbReference type="Proteomes" id="UP000095287">
    <property type="component" value="Unplaced"/>
</dbReference>
<dbReference type="WBParaSite" id="L893_g254.t1">
    <property type="protein sequence ID" value="L893_g254.t1"/>
    <property type="gene ID" value="L893_g254"/>
</dbReference>
<name>A0A1I7ZDD1_9BILA</name>
<sequence length="202" mass="22717">MKMATHDPVLHPYALMKCLASLSVSSSSWPRVHSRSPSDKTTFPRRGPDATSRKRSTRVAMAEDASENATREGPPRFAIVTARAAREANFGRRRGDKRDEDEGREASIRPLSGTKRDTEWRVSCLLRRGSLKWLSVREKRGGEANDKGSPARVRASVNFGCVDISDDTDQVGDVNTAAKVTKSQFFWHVQLRYDLIVDLYMY</sequence>
<keyword evidence="2" id="KW-1185">Reference proteome</keyword>
<proteinExistence type="predicted"/>
<organism evidence="2 3">
    <name type="scientific">Steinernema glaseri</name>
    <dbReference type="NCBI Taxonomy" id="37863"/>
    <lineage>
        <taxon>Eukaryota</taxon>
        <taxon>Metazoa</taxon>
        <taxon>Ecdysozoa</taxon>
        <taxon>Nematoda</taxon>
        <taxon>Chromadorea</taxon>
        <taxon>Rhabditida</taxon>
        <taxon>Tylenchina</taxon>
        <taxon>Panagrolaimomorpha</taxon>
        <taxon>Strongyloidoidea</taxon>
        <taxon>Steinernematidae</taxon>
        <taxon>Steinernema</taxon>
    </lineage>
</organism>
<evidence type="ECO:0000313" key="2">
    <source>
        <dbReference type="Proteomes" id="UP000095287"/>
    </source>
</evidence>
<evidence type="ECO:0000313" key="3">
    <source>
        <dbReference type="WBParaSite" id="L893_g254.t1"/>
    </source>
</evidence>
<protein>
    <submittedName>
        <fullName evidence="3">Uncharacterized protein</fullName>
    </submittedName>
</protein>
<dbReference type="AlphaFoldDB" id="A0A1I7ZDD1"/>